<dbReference type="PANTHER" id="PTHR43046:SF14">
    <property type="entry name" value="MUTT_NUDIX FAMILY PROTEIN"/>
    <property type="match status" value="1"/>
</dbReference>
<dbReference type="InterPro" id="IPR015797">
    <property type="entry name" value="NUDIX_hydrolase-like_dom_sf"/>
</dbReference>
<reference evidence="5" key="1">
    <citation type="submission" date="2011-12" db="EMBL/GenBank/DDBJ databases">
        <title>The complete genome of chromosome of Sulfobacillus acidophilus DSM 10332.</title>
        <authorList>
            <person name="Lucas S."/>
            <person name="Han J."/>
            <person name="Lapidus A."/>
            <person name="Bruce D."/>
            <person name="Goodwin L."/>
            <person name="Pitluck S."/>
            <person name="Peters L."/>
            <person name="Kyrpides N."/>
            <person name="Mavromatis K."/>
            <person name="Ivanova N."/>
            <person name="Mikhailova N."/>
            <person name="Chertkov O."/>
            <person name="Saunders E."/>
            <person name="Detter J.C."/>
            <person name="Tapia R."/>
            <person name="Han C."/>
            <person name="Land M."/>
            <person name="Hauser L."/>
            <person name="Markowitz V."/>
            <person name="Cheng J.-F."/>
            <person name="Hugenholtz P."/>
            <person name="Woyke T."/>
            <person name="Wu D."/>
            <person name="Pukall R."/>
            <person name="Gehrich-Schroeter G."/>
            <person name="Schneider S."/>
            <person name="Klenk H.-P."/>
            <person name="Eisen J.A."/>
        </authorList>
    </citation>
    <scope>NUCLEOTIDE SEQUENCE [LARGE SCALE GENOMIC DNA]</scope>
    <source>
        <strain evidence="5">ATCC 700253 / DSM 10332 / NAL</strain>
    </source>
</reference>
<gene>
    <name evidence="4" type="ordered locus">Sulac_0043</name>
</gene>
<dbReference type="SUPFAM" id="SSF55811">
    <property type="entry name" value="Nudix"/>
    <property type="match status" value="1"/>
</dbReference>
<dbReference type="AlphaFoldDB" id="G8TV37"/>
<evidence type="ECO:0000313" key="5">
    <source>
        <dbReference type="Proteomes" id="UP000005439"/>
    </source>
</evidence>
<dbReference type="PROSITE" id="PS00893">
    <property type="entry name" value="NUDIX_BOX"/>
    <property type="match status" value="1"/>
</dbReference>
<protein>
    <submittedName>
        <fullName evidence="4">NUDIX hydrolase</fullName>
    </submittedName>
</protein>
<evidence type="ECO:0000259" key="3">
    <source>
        <dbReference type="PROSITE" id="PS51462"/>
    </source>
</evidence>
<reference evidence="4 5" key="2">
    <citation type="journal article" date="2012" name="Stand. Genomic Sci.">
        <title>Complete genome sequence of the moderately thermophilic mineral-sulfide-oxidizing firmicute Sulfobacillus acidophilus type strain (NAL(T)).</title>
        <authorList>
            <person name="Anderson I."/>
            <person name="Chertkov O."/>
            <person name="Chen A."/>
            <person name="Saunders E."/>
            <person name="Lapidus A."/>
            <person name="Nolan M."/>
            <person name="Lucas S."/>
            <person name="Hammon N."/>
            <person name="Deshpande S."/>
            <person name="Cheng J.F."/>
            <person name="Han C."/>
            <person name="Tapia R."/>
            <person name="Goodwin L.A."/>
            <person name="Pitluck S."/>
            <person name="Liolios K."/>
            <person name="Pagani I."/>
            <person name="Ivanova N."/>
            <person name="Mikhailova N."/>
            <person name="Pati A."/>
            <person name="Palaniappan K."/>
            <person name="Land M."/>
            <person name="Pan C."/>
            <person name="Rohde M."/>
            <person name="Pukall R."/>
            <person name="Goker M."/>
            <person name="Detter J.C."/>
            <person name="Woyke T."/>
            <person name="Bristow J."/>
            <person name="Eisen J.A."/>
            <person name="Markowitz V."/>
            <person name="Hugenholtz P."/>
            <person name="Kyrpides N.C."/>
            <person name="Klenk H.P."/>
            <person name="Mavromatis K."/>
        </authorList>
    </citation>
    <scope>NUCLEOTIDE SEQUENCE [LARGE SCALE GENOMIC DNA]</scope>
    <source>
        <strain evidence="5">ATCC 700253 / DSM 10332 / NAL</strain>
    </source>
</reference>
<evidence type="ECO:0000313" key="4">
    <source>
        <dbReference type="EMBL" id="AEW03618.1"/>
    </source>
</evidence>
<dbReference type="CDD" id="cd18883">
    <property type="entry name" value="NUDIX_MutT_Nudt1"/>
    <property type="match status" value="1"/>
</dbReference>
<dbReference type="PROSITE" id="PS51462">
    <property type="entry name" value="NUDIX"/>
    <property type="match status" value="1"/>
</dbReference>
<dbReference type="KEGG" id="sap:Sulac_0043"/>
<dbReference type="PANTHER" id="PTHR43046">
    <property type="entry name" value="GDP-MANNOSE MANNOSYL HYDROLASE"/>
    <property type="match status" value="1"/>
</dbReference>
<keyword evidence="2 4" id="KW-0378">Hydrolase</keyword>
<feature type="domain" description="Nudix hydrolase" evidence="3">
    <location>
        <begin position="5"/>
        <end position="135"/>
    </location>
</feature>
<evidence type="ECO:0000256" key="1">
    <source>
        <dbReference type="ARBA" id="ARBA00001946"/>
    </source>
</evidence>
<comment type="cofactor">
    <cofactor evidence="1">
        <name>Mg(2+)</name>
        <dbReference type="ChEBI" id="CHEBI:18420"/>
    </cofactor>
</comment>
<dbReference type="PATRIC" id="fig|679936.5.peg.45"/>
<dbReference type="Pfam" id="PF00293">
    <property type="entry name" value="NUDIX"/>
    <property type="match status" value="1"/>
</dbReference>
<dbReference type="HOGENOM" id="CLU_037162_18_0_9"/>
<proteinExistence type="predicted"/>
<dbReference type="Gene3D" id="3.90.79.10">
    <property type="entry name" value="Nucleoside Triphosphate Pyrophosphohydrolase"/>
    <property type="match status" value="1"/>
</dbReference>
<sequence>MTHTRFHYVARAVIIDQEHVLLVRDQLTPYAYLPGGHIEIGESAVAALVREIVEELGLDCTVGPYLGAVEHGWSADRVDHVEMNHLFQVTLEGLPPLTAPVSKEPHLTFYWAPVGSLEHHRLQPTPLANLIKNRYSIHGAWWGSTLG</sequence>
<keyword evidence="5" id="KW-1185">Reference proteome</keyword>
<dbReference type="GO" id="GO:0016787">
    <property type="term" value="F:hydrolase activity"/>
    <property type="evidence" value="ECO:0007669"/>
    <property type="project" value="UniProtKB-KW"/>
</dbReference>
<evidence type="ECO:0000256" key="2">
    <source>
        <dbReference type="ARBA" id="ARBA00022801"/>
    </source>
</evidence>
<accession>G8TV37</accession>
<dbReference type="InterPro" id="IPR000086">
    <property type="entry name" value="NUDIX_hydrolase_dom"/>
</dbReference>
<name>G8TV37_SULAD</name>
<dbReference type="Proteomes" id="UP000005439">
    <property type="component" value="Chromosome"/>
</dbReference>
<organism evidence="4 5">
    <name type="scientific">Sulfobacillus acidophilus (strain ATCC 700253 / DSM 10332 / NAL)</name>
    <dbReference type="NCBI Taxonomy" id="679936"/>
    <lineage>
        <taxon>Bacteria</taxon>
        <taxon>Bacillati</taxon>
        <taxon>Bacillota</taxon>
        <taxon>Clostridia</taxon>
        <taxon>Eubacteriales</taxon>
        <taxon>Clostridiales Family XVII. Incertae Sedis</taxon>
        <taxon>Sulfobacillus</taxon>
    </lineage>
</organism>
<dbReference type="EMBL" id="CP003179">
    <property type="protein sequence ID" value="AEW03618.1"/>
    <property type="molecule type" value="Genomic_DNA"/>
</dbReference>
<dbReference type="InterPro" id="IPR020084">
    <property type="entry name" value="NUDIX_hydrolase_CS"/>
</dbReference>